<evidence type="ECO:0000256" key="9">
    <source>
        <dbReference type="ARBA" id="ARBA00023237"/>
    </source>
</evidence>
<dbReference type="Pfam" id="PF07715">
    <property type="entry name" value="Plug"/>
    <property type="match status" value="1"/>
</dbReference>
<dbReference type="InterPro" id="IPR000531">
    <property type="entry name" value="Beta-barrel_TonB"/>
</dbReference>
<keyword evidence="15" id="KW-1185">Reference proteome</keyword>
<dbReference type="Proteomes" id="UP000625283">
    <property type="component" value="Unassembled WGS sequence"/>
</dbReference>
<dbReference type="PROSITE" id="PS52016">
    <property type="entry name" value="TONB_DEPENDENT_REC_3"/>
    <property type="match status" value="1"/>
</dbReference>
<dbReference type="Gene3D" id="2.60.40.1120">
    <property type="entry name" value="Carboxypeptidase-like, regulatory domain"/>
    <property type="match status" value="1"/>
</dbReference>
<dbReference type="InterPro" id="IPR036942">
    <property type="entry name" value="Beta-barrel_TonB_sf"/>
</dbReference>
<organism evidence="14 15">
    <name type="scientific">Sphingobacterium faecale</name>
    <dbReference type="NCBI Taxonomy" id="2803775"/>
    <lineage>
        <taxon>Bacteria</taxon>
        <taxon>Pseudomonadati</taxon>
        <taxon>Bacteroidota</taxon>
        <taxon>Sphingobacteriia</taxon>
        <taxon>Sphingobacteriales</taxon>
        <taxon>Sphingobacteriaceae</taxon>
        <taxon>Sphingobacterium</taxon>
    </lineage>
</organism>
<evidence type="ECO:0000313" key="15">
    <source>
        <dbReference type="Proteomes" id="UP000625283"/>
    </source>
</evidence>
<protein>
    <submittedName>
        <fullName evidence="14">SusC/RagA family TonB-linked outer membrane protein</fullName>
    </submittedName>
</protein>
<reference evidence="14 15" key="1">
    <citation type="submission" date="2021-01" db="EMBL/GenBank/DDBJ databases">
        <title>C459-1 draft genome sequence.</title>
        <authorList>
            <person name="Zhang X.-F."/>
        </authorList>
    </citation>
    <scope>NUCLEOTIDE SEQUENCE [LARGE SCALE GENOMIC DNA]</scope>
    <source>
        <strain evidence="15">C459-1</strain>
    </source>
</reference>
<keyword evidence="5 10" id="KW-0812">Transmembrane</keyword>
<accession>A0ABS1R585</accession>
<keyword evidence="4" id="KW-0406">Ion transport</keyword>
<keyword evidence="6" id="KW-0408">Iron</keyword>
<dbReference type="InterPro" id="IPR037066">
    <property type="entry name" value="Plug_dom_sf"/>
</dbReference>
<evidence type="ECO:0000256" key="11">
    <source>
        <dbReference type="RuleBase" id="RU003357"/>
    </source>
</evidence>
<evidence type="ECO:0000256" key="3">
    <source>
        <dbReference type="ARBA" id="ARBA00022452"/>
    </source>
</evidence>
<comment type="similarity">
    <text evidence="10 11">Belongs to the TonB-dependent receptor family.</text>
</comment>
<keyword evidence="8 10" id="KW-0472">Membrane</keyword>
<evidence type="ECO:0000256" key="12">
    <source>
        <dbReference type="SAM" id="SignalP"/>
    </source>
</evidence>
<dbReference type="InterPro" id="IPR023997">
    <property type="entry name" value="TonB-dep_OMP_SusC/RagA_CS"/>
</dbReference>
<dbReference type="SMART" id="SM00965">
    <property type="entry name" value="STN"/>
    <property type="match status" value="1"/>
</dbReference>
<keyword evidence="12" id="KW-0732">Signal</keyword>
<dbReference type="SUPFAM" id="SSF56935">
    <property type="entry name" value="Porins"/>
    <property type="match status" value="1"/>
</dbReference>
<dbReference type="NCBIfam" id="TIGR04057">
    <property type="entry name" value="SusC_RagA_signa"/>
    <property type="match status" value="1"/>
</dbReference>
<keyword evidence="3 10" id="KW-1134">Transmembrane beta strand</keyword>
<evidence type="ECO:0000256" key="7">
    <source>
        <dbReference type="ARBA" id="ARBA00023077"/>
    </source>
</evidence>
<evidence type="ECO:0000259" key="13">
    <source>
        <dbReference type="SMART" id="SM00965"/>
    </source>
</evidence>
<proteinExistence type="inferred from homology"/>
<evidence type="ECO:0000256" key="10">
    <source>
        <dbReference type="PROSITE-ProRule" id="PRU01360"/>
    </source>
</evidence>
<dbReference type="Gene3D" id="2.170.130.10">
    <property type="entry name" value="TonB-dependent receptor, plug domain"/>
    <property type="match status" value="1"/>
</dbReference>
<dbReference type="InterPro" id="IPR039426">
    <property type="entry name" value="TonB-dep_rcpt-like"/>
</dbReference>
<dbReference type="Gene3D" id="2.40.170.20">
    <property type="entry name" value="TonB-dependent receptor, beta-barrel domain"/>
    <property type="match status" value="1"/>
</dbReference>
<feature type="signal peptide" evidence="12">
    <location>
        <begin position="1"/>
        <end position="21"/>
    </location>
</feature>
<feature type="domain" description="Secretin/TonB short N-terminal" evidence="13">
    <location>
        <begin position="46"/>
        <end position="97"/>
    </location>
</feature>
<dbReference type="RefSeq" id="WP_202103223.1">
    <property type="nucleotide sequence ID" value="NZ_JAERTY010000006.1"/>
</dbReference>
<evidence type="ECO:0000256" key="6">
    <source>
        <dbReference type="ARBA" id="ARBA00023004"/>
    </source>
</evidence>
<keyword evidence="2 10" id="KW-0813">Transport</keyword>
<keyword evidence="9 10" id="KW-0998">Cell outer membrane</keyword>
<dbReference type="InterPro" id="IPR012910">
    <property type="entry name" value="Plug_dom"/>
</dbReference>
<name>A0ABS1R585_9SPHI</name>
<dbReference type="InterPro" id="IPR008969">
    <property type="entry name" value="CarboxyPept-like_regulatory"/>
</dbReference>
<evidence type="ECO:0000313" key="14">
    <source>
        <dbReference type="EMBL" id="MBL1409465.1"/>
    </source>
</evidence>
<comment type="subcellular location">
    <subcellularLocation>
        <location evidence="1 10">Cell outer membrane</location>
        <topology evidence="1 10">Multi-pass membrane protein</topology>
    </subcellularLocation>
</comment>
<evidence type="ECO:0000256" key="4">
    <source>
        <dbReference type="ARBA" id="ARBA00022496"/>
    </source>
</evidence>
<dbReference type="Gene3D" id="3.55.50.30">
    <property type="match status" value="1"/>
</dbReference>
<dbReference type="EMBL" id="JAERTY010000006">
    <property type="protein sequence ID" value="MBL1409465.1"/>
    <property type="molecule type" value="Genomic_DNA"/>
</dbReference>
<keyword evidence="7 11" id="KW-0798">TonB box</keyword>
<evidence type="ECO:0000256" key="5">
    <source>
        <dbReference type="ARBA" id="ARBA00022692"/>
    </source>
</evidence>
<dbReference type="InterPro" id="IPR023996">
    <property type="entry name" value="TonB-dep_OMP_SusC/RagA"/>
</dbReference>
<sequence length="1094" mass="122936">MKLVMFFLTAAILQVSATSFAQKITLNKTNVPLERVINDIREQSGYDFFYNKKLIKNANPVSVNIKNEPLAKALEACLQGQELTYEIKNNAIIIMANPEREILERPITGVVTNGSDGKALVGVTVQVKGTKTIAQTDDKGRFSLVVPDGGTLLVIRYMGYKTQEITIADFKHFVIRLVADDKELDQVVVTGIFQRPVENFTGSAVTLKGEELRKVGVTDIFKNVATLDPAFNIVTNNITGGDINQLPDIQIRGQNSFPTLGDAVSNRPNQPLFILDGFEVSLERIKDLDMNMISSIVILKDASATTIYGSRGANGVMVVTTLQPEPGKFRVSVTNDMSISTPDLSVYRLLDSRQKLDFEQRVGIYSNDDPSYQYALDQLYNKRLKDVQGGINTDWRSLAVQTGINNRTTVSLSGGENAVRYGLNVTANAQNGVMKKQDRTNYQGQFDFSYQVNKFRFSNSARYYQTTSNGSPYGSFSTYLDLNPYWAPYNTDGTLRYYLEEFKAQGPYSYETKTTNPLVDATLNSIDKNRSIGFQDNLNIRYDVHPSLFIETKLGITKELVASDLFLPGTHTKYAREANLALKGEYTKGQTERLDYEFATYLNYNKRMGKSLLLGTFSFELGSRKTDGYSFTSVGFPTDNLDHILYATQYKPNSRPGGTESTANRMGFLLNGNYSYDNRYLADLSVRRDGSSAYGTDRKFGDFWSVGLGWNLHNEAFFKEHRNINRLKLRASYGSTGSLEIPAYASLTKYIYDVDNVYDGGLGIGIASIGNPDLGWQEKRELNVGTDMELFNTRLTVRAEYYNSTTNQAITQLTLAPSIGFDSYYENYGKINNKGVELAVQYKVVEDLERDFTWMLFANGLRNTNTLLKISDNLRSLNESLNEKSKTIPNFLFEEGKSTTSIFAVPSLGINPANGREIYLKKDGSQTYDWSAADKIAYGNSIPKVQGAFGTNIYYRGFELGLALDYRYGGQIYNQTLVDRVENVNPRNNVDERAYNLGWAKPGDVSQFRRISVFTGTQTFTTTRFVEDENTVNLNSLSFGYLFRNQLFMQRIGFSSLRVRGIMNDVARFSTVRIERGKDNPFARIYSLTINASF</sequence>
<dbReference type="SUPFAM" id="SSF49464">
    <property type="entry name" value="Carboxypeptidase regulatory domain-like"/>
    <property type="match status" value="1"/>
</dbReference>
<dbReference type="Pfam" id="PF13715">
    <property type="entry name" value="CarbopepD_reg_2"/>
    <property type="match status" value="1"/>
</dbReference>
<keyword evidence="4" id="KW-0410">Iron transport</keyword>
<dbReference type="Pfam" id="PF00593">
    <property type="entry name" value="TonB_dep_Rec_b-barrel"/>
    <property type="match status" value="1"/>
</dbReference>
<dbReference type="InterPro" id="IPR011662">
    <property type="entry name" value="Secretin/TonB_short_N"/>
</dbReference>
<dbReference type="Pfam" id="PF07660">
    <property type="entry name" value="STN"/>
    <property type="match status" value="1"/>
</dbReference>
<evidence type="ECO:0000256" key="2">
    <source>
        <dbReference type="ARBA" id="ARBA00022448"/>
    </source>
</evidence>
<evidence type="ECO:0000256" key="8">
    <source>
        <dbReference type="ARBA" id="ARBA00023136"/>
    </source>
</evidence>
<evidence type="ECO:0000256" key="1">
    <source>
        <dbReference type="ARBA" id="ARBA00004571"/>
    </source>
</evidence>
<feature type="chain" id="PRO_5045048100" evidence="12">
    <location>
        <begin position="22"/>
        <end position="1094"/>
    </location>
</feature>
<gene>
    <name evidence="14" type="ORF">JKG61_11945</name>
</gene>
<comment type="caution">
    <text evidence="14">The sequence shown here is derived from an EMBL/GenBank/DDBJ whole genome shotgun (WGS) entry which is preliminary data.</text>
</comment>
<dbReference type="NCBIfam" id="TIGR04056">
    <property type="entry name" value="OMP_RagA_SusC"/>
    <property type="match status" value="1"/>
</dbReference>